<evidence type="ECO:0000313" key="5">
    <source>
        <dbReference type="Proteomes" id="UP000002729"/>
    </source>
</evidence>
<proteinExistence type="predicted"/>
<dbReference type="InterPro" id="IPR051712">
    <property type="entry name" value="ARTD-AVP"/>
</dbReference>
<dbReference type="GO" id="GO:1990404">
    <property type="term" value="F:NAD+-protein mono-ADP-ribosyltransferase activity"/>
    <property type="evidence" value="ECO:0007669"/>
    <property type="project" value="TreeGrafter"/>
</dbReference>
<dbReference type="SUPFAM" id="SSF56399">
    <property type="entry name" value="ADP-ribosylation"/>
    <property type="match status" value="1"/>
</dbReference>
<dbReference type="Pfam" id="PF00644">
    <property type="entry name" value="PARP"/>
    <property type="match status" value="1"/>
</dbReference>
<dbReference type="RefSeq" id="XP_009042440.1">
    <property type="nucleotide sequence ID" value="XM_009044192.1"/>
</dbReference>
<evidence type="ECO:0000256" key="1">
    <source>
        <dbReference type="RuleBase" id="RU362114"/>
    </source>
</evidence>
<evidence type="ECO:0000313" key="4">
    <source>
        <dbReference type="EMBL" id="EGB03840.1"/>
    </source>
</evidence>
<keyword evidence="5" id="KW-1185">Reference proteome</keyword>
<keyword evidence="1" id="KW-0520">NAD</keyword>
<dbReference type="OrthoDB" id="6133115at2759"/>
<dbReference type="Gene3D" id="3.90.228.10">
    <property type="match status" value="1"/>
</dbReference>
<dbReference type="InParanoid" id="F0YM20"/>
<dbReference type="KEGG" id="aaf:AURANDRAFT_6928"/>
<sequence>QVHEVYRLRNMSLHARYSGSVKAVAARHGGVEPLQRLLFHGCAHPEPCRTIAAQGFDHRLHATHGRVYGDGVYQARDVGYSHNYAPADSGSGWHHMFLSAVAVGSSCTGRKSMKRPDLREGSTTVHHDTAVDDVDDPSIFVVFESGATQVLPLYVVAY</sequence>
<gene>
    <name evidence="4" type="ORF">AURANDRAFT_6928</name>
    <name evidence="3" type="ORF">AURANDRAFT_6995</name>
</gene>
<dbReference type="EMBL" id="GL833277">
    <property type="protein sequence ID" value="EGB02861.1"/>
    <property type="molecule type" value="Genomic_DNA"/>
</dbReference>
<feature type="domain" description="PARP catalytic" evidence="2">
    <location>
        <begin position="1"/>
        <end position="158"/>
    </location>
</feature>
<dbReference type="Proteomes" id="UP000002729">
    <property type="component" value="Unassembled WGS sequence"/>
</dbReference>
<accession>F0YM20</accession>
<dbReference type="eggNOG" id="ENOG502RFPG">
    <property type="taxonomic scope" value="Eukaryota"/>
</dbReference>
<dbReference type="EMBL" id="GL833160">
    <property type="protein sequence ID" value="EGB03840.1"/>
    <property type="molecule type" value="Genomic_DNA"/>
</dbReference>
<reference evidence="4 5" key="1">
    <citation type="journal article" date="2011" name="Proc. Natl. Acad. Sci. U.S.A.">
        <title>Niche of harmful alga Aureococcus anophagefferens revealed through ecogenomics.</title>
        <authorList>
            <person name="Gobler C.J."/>
            <person name="Berry D.L."/>
            <person name="Dyhrman S.T."/>
            <person name="Wilhelm S.W."/>
            <person name="Salamov A."/>
            <person name="Lobanov A.V."/>
            <person name="Zhang Y."/>
            <person name="Collier J.L."/>
            <person name="Wurch L.L."/>
            <person name="Kustka A.B."/>
            <person name="Dill B.D."/>
            <person name="Shah M."/>
            <person name="VerBerkmoes N.C."/>
            <person name="Kuo A."/>
            <person name="Terry A."/>
            <person name="Pangilinan J."/>
            <person name="Lindquist E.A."/>
            <person name="Lucas S."/>
            <person name="Paulsen I.T."/>
            <person name="Hattenrath-Lehmann T.K."/>
            <person name="Talmage S.C."/>
            <person name="Walker E.A."/>
            <person name="Koch F."/>
            <person name="Burson A.M."/>
            <person name="Marcoval M.A."/>
            <person name="Tang Y.Z."/>
            <person name="Lecleir G.R."/>
            <person name="Coyne K.J."/>
            <person name="Berg G.M."/>
            <person name="Bertrand E.M."/>
            <person name="Saito M.A."/>
            <person name="Gladyshev V.N."/>
            <person name="Grigoriev I.V."/>
        </authorList>
    </citation>
    <scope>NUCLEOTIDE SEQUENCE [LARGE SCALE GENOMIC DNA]</scope>
    <source>
        <strain evidence="5">CCMP 1984</strain>
        <strain evidence="4">CCMP1984</strain>
    </source>
</reference>
<dbReference type="KEGG" id="aaf:AURANDRAFT_6995"/>
<name>F0YM20_AURAN</name>
<dbReference type="AlphaFoldDB" id="F0YM20"/>
<keyword evidence="1" id="KW-0808">Transferase</keyword>
<dbReference type="PROSITE" id="PS51059">
    <property type="entry name" value="PARP_CATALYTIC"/>
    <property type="match status" value="1"/>
</dbReference>
<protein>
    <recommendedName>
        <fullName evidence="1">Poly [ADP-ribose] polymerase</fullName>
        <shortName evidence="1">PARP</shortName>
        <ecNumber evidence="1">2.4.2.-</ecNumber>
    </recommendedName>
</protein>
<dbReference type="InterPro" id="IPR012317">
    <property type="entry name" value="Poly(ADP-ribose)pol_cat_dom"/>
</dbReference>
<evidence type="ECO:0000313" key="3">
    <source>
        <dbReference type="EMBL" id="EGB02861.1"/>
    </source>
</evidence>
<dbReference type="PANTHER" id="PTHR45740:SF2">
    <property type="entry name" value="POLY [ADP-RIBOSE] POLYMERASE"/>
    <property type="match status" value="1"/>
</dbReference>
<feature type="non-terminal residue" evidence="4">
    <location>
        <position position="158"/>
    </location>
</feature>
<keyword evidence="1" id="KW-0328">Glycosyltransferase</keyword>
<dbReference type="GO" id="GO:0005634">
    <property type="term" value="C:nucleus"/>
    <property type="evidence" value="ECO:0007669"/>
    <property type="project" value="TreeGrafter"/>
</dbReference>
<dbReference type="GeneID" id="20227379"/>
<dbReference type="RefSeq" id="XP_009041498.1">
    <property type="nucleotide sequence ID" value="XM_009043250.1"/>
</dbReference>
<feature type="non-terminal residue" evidence="4">
    <location>
        <position position="1"/>
    </location>
</feature>
<dbReference type="GO" id="GO:0003950">
    <property type="term" value="F:NAD+ poly-ADP-ribosyltransferase activity"/>
    <property type="evidence" value="ECO:0007669"/>
    <property type="project" value="UniProtKB-UniRule"/>
</dbReference>
<evidence type="ECO:0000259" key="2">
    <source>
        <dbReference type="PROSITE" id="PS51059"/>
    </source>
</evidence>
<dbReference type="GeneID" id="20227704"/>
<dbReference type="EC" id="2.4.2.-" evidence="1"/>
<organism evidence="5">
    <name type="scientific">Aureococcus anophagefferens</name>
    <name type="common">Harmful bloom alga</name>
    <dbReference type="NCBI Taxonomy" id="44056"/>
    <lineage>
        <taxon>Eukaryota</taxon>
        <taxon>Sar</taxon>
        <taxon>Stramenopiles</taxon>
        <taxon>Ochrophyta</taxon>
        <taxon>Pelagophyceae</taxon>
        <taxon>Pelagomonadales</taxon>
        <taxon>Pelagomonadaceae</taxon>
        <taxon>Aureococcus</taxon>
    </lineage>
</organism>
<dbReference type="PANTHER" id="PTHR45740">
    <property type="entry name" value="POLY [ADP-RIBOSE] POLYMERASE"/>
    <property type="match status" value="1"/>
</dbReference>